<proteinExistence type="predicted"/>
<name>A0A2L1C9K8_METMI</name>
<dbReference type="KEGG" id="mmad:MMJJ_05830"/>
<reference evidence="3 6" key="3">
    <citation type="submission" date="2020-08" db="EMBL/GenBank/DDBJ databases">
        <title>Genomic Encyclopedia of Type Strains, Phase IV (KMG-V): Genome sequencing to study the core and pangenomes of soil and plant-associated prokaryotes.</title>
        <authorList>
            <person name="Whitman W."/>
        </authorList>
    </citation>
    <scope>NUCLEOTIDE SEQUENCE [LARGE SCALE GENOMIC DNA]</scope>
    <source>
        <strain evidence="2 5">C13</strain>
        <strain evidence="3 6">D1</strain>
    </source>
</reference>
<protein>
    <submittedName>
        <fullName evidence="1">Uncharacterized protein</fullName>
    </submittedName>
</protein>
<dbReference type="EMBL" id="JACDUO010000002">
    <property type="protein sequence ID" value="MBA2864461.1"/>
    <property type="molecule type" value="Genomic_DNA"/>
</dbReference>
<evidence type="ECO:0000313" key="3">
    <source>
        <dbReference type="EMBL" id="MBB6497757.1"/>
    </source>
</evidence>
<accession>A0A2L1C9K8</accession>
<evidence type="ECO:0000313" key="6">
    <source>
        <dbReference type="Proteomes" id="UP000590564"/>
    </source>
</evidence>
<reference evidence="4" key="1">
    <citation type="journal article" date="2018" name="Genome Announc.">
        <title>Complete Genome Sequence of the Methanococcus maripaludis Type Strain JJ (DSM 2067), a Model for Selenoprotein Synthesis in Archaea.</title>
        <authorList>
            <person name="Poehlein A."/>
            <person name="Heym D."/>
            <person name="Quitzke V."/>
            <person name="Fersch J."/>
            <person name="Daniel R."/>
            <person name="Rother M."/>
        </authorList>
    </citation>
    <scope>NUCLEOTIDE SEQUENCE [LARGE SCALE GENOMIC DNA]</scope>
    <source>
        <strain evidence="4">DSM 2067</strain>
    </source>
</reference>
<evidence type="ECO:0000313" key="4">
    <source>
        <dbReference type="Proteomes" id="UP000239462"/>
    </source>
</evidence>
<dbReference type="AlphaFoldDB" id="A0A2L1C9K8"/>
<dbReference type="Proteomes" id="UP000590564">
    <property type="component" value="Unassembled WGS sequence"/>
</dbReference>
<sequence length="94" mass="10741">MDYRLHRNCICRKLLGTTEYVGLGIRRFFRIGLTNEEIKNIIKRETGNDISDEEVTNLSKGISEEDVIDARGRRNFYGAGRGGRMGRGMGRGRF</sequence>
<dbReference type="Proteomes" id="UP000567099">
    <property type="component" value="Unassembled WGS sequence"/>
</dbReference>
<reference evidence="1" key="2">
    <citation type="submission" date="2018-02" db="EMBL/GenBank/DDBJ databases">
        <title>Complete genome sequence of the Methanococcus maripaludis type strain JJ (DSM 2067), a model for selenoprotein synthesis in Archaea.</title>
        <authorList>
            <person name="Poehlein A."/>
            <person name="Heym D."/>
            <person name="Quitzke V."/>
            <person name="Fersch J."/>
            <person name="Daniel R."/>
            <person name="Rother M."/>
        </authorList>
    </citation>
    <scope>NUCLEOTIDE SEQUENCE [LARGE SCALE GENOMIC DNA]</scope>
    <source>
        <strain evidence="1">DSM 2067</strain>
    </source>
</reference>
<dbReference type="RefSeq" id="WP_104837607.1">
    <property type="nucleotide sequence ID" value="NZ_CP026606.1"/>
</dbReference>
<evidence type="ECO:0000313" key="1">
    <source>
        <dbReference type="EMBL" id="AVB75999.1"/>
    </source>
</evidence>
<dbReference type="GeneID" id="36101675"/>
<dbReference type="EMBL" id="CP026606">
    <property type="protein sequence ID" value="AVB75999.1"/>
    <property type="molecule type" value="Genomic_DNA"/>
</dbReference>
<dbReference type="EMBL" id="JACHED010000005">
    <property type="protein sequence ID" value="MBB6497757.1"/>
    <property type="molecule type" value="Genomic_DNA"/>
</dbReference>
<organism evidence="1 4">
    <name type="scientific">Methanococcus maripaludis</name>
    <name type="common">Methanococcus deltae</name>
    <dbReference type="NCBI Taxonomy" id="39152"/>
    <lineage>
        <taxon>Archaea</taxon>
        <taxon>Methanobacteriati</taxon>
        <taxon>Methanobacteriota</taxon>
        <taxon>Methanomada group</taxon>
        <taxon>Methanococci</taxon>
        <taxon>Methanococcales</taxon>
        <taxon>Methanococcaceae</taxon>
        <taxon>Methanococcus</taxon>
    </lineage>
</organism>
<dbReference type="Proteomes" id="UP000239462">
    <property type="component" value="Chromosome"/>
</dbReference>
<evidence type="ECO:0000313" key="5">
    <source>
        <dbReference type="Proteomes" id="UP000567099"/>
    </source>
</evidence>
<evidence type="ECO:0000313" key="2">
    <source>
        <dbReference type="EMBL" id="MBA2864461.1"/>
    </source>
</evidence>
<gene>
    <name evidence="2" type="ORF">HNP94_001483</name>
    <name evidence="3" type="ORF">HNP96_001816</name>
    <name evidence="1" type="ORF">MMJJ_05830</name>
</gene>